<feature type="domain" description="J" evidence="5">
    <location>
        <begin position="153"/>
        <end position="222"/>
    </location>
</feature>
<evidence type="ECO:0000256" key="2">
    <source>
        <dbReference type="SAM" id="Coils"/>
    </source>
</evidence>
<evidence type="ECO:0000256" key="4">
    <source>
        <dbReference type="SAM" id="Phobius"/>
    </source>
</evidence>
<dbReference type="AlphaFoldDB" id="A0A1B8G809"/>
<feature type="region of interest" description="Disordered" evidence="3">
    <location>
        <begin position="1"/>
        <end position="48"/>
    </location>
</feature>
<dbReference type="GeneID" id="28843263"/>
<dbReference type="OrthoDB" id="666364at2759"/>
<dbReference type="PANTHER" id="PTHR44157">
    <property type="entry name" value="DNAJ HOMOLOG SUBFAMILY C MEMBER 11"/>
    <property type="match status" value="1"/>
</dbReference>
<evidence type="ECO:0000256" key="1">
    <source>
        <dbReference type="ARBA" id="ARBA00023186"/>
    </source>
</evidence>
<dbReference type="GO" id="GO:0005739">
    <property type="term" value="C:mitochondrion"/>
    <property type="evidence" value="ECO:0007669"/>
    <property type="project" value="GOC"/>
</dbReference>
<proteinExistence type="predicted"/>
<keyword evidence="2" id="KW-0175">Coiled coil</keyword>
<feature type="region of interest" description="Disordered" evidence="3">
    <location>
        <begin position="64"/>
        <end position="114"/>
    </location>
</feature>
<evidence type="ECO:0000259" key="5">
    <source>
        <dbReference type="PROSITE" id="PS50076"/>
    </source>
</evidence>
<feature type="compositionally biased region" description="Basic and acidic residues" evidence="3">
    <location>
        <begin position="1"/>
        <end position="16"/>
    </location>
</feature>
<gene>
    <name evidence="6" type="ORF">VE01_09877</name>
</gene>
<dbReference type="InterPro" id="IPR024586">
    <property type="entry name" value="DnaJ-like_C11_C"/>
</dbReference>
<name>A0A1B8G809_9PEZI</name>
<keyword evidence="7" id="KW-1185">Reference proteome</keyword>
<keyword evidence="4" id="KW-0472">Membrane</keyword>
<organism evidence="6 7">
    <name type="scientific">Pseudogymnoascus verrucosus</name>
    <dbReference type="NCBI Taxonomy" id="342668"/>
    <lineage>
        <taxon>Eukaryota</taxon>
        <taxon>Fungi</taxon>
        <taxon>Dikarya</taxon>
        <taxon>Ascomycota</taxon>
        <taxon>Pezizomycotina</taxon>
        <taxon>Leotiomycetes</taxon>
        <taxon>Thelebolales</taxon>
        <taxon>Thelebolaceae</taxon>
        <taxon>Pseudogymnoascus</taxon>
    </lineage>
</organism>
<dbReference type="InterPro" id="IPR052243">
    <property type="entry name" value="Mito_inner_membrane_organizer"/>
</dbReference>
<feature type="compositionally biased region" description="Acidic residues" evidence="3">
    <location>
        <begin position="100"/>
        <end position="113"/>
    </location>
</feature>
<dbReference type="InterPro" id="IPR036869">
    <property type="entry name" value="J_dom_sf"/>
</dbReference>
<dbReference type="Proteomes" id="UP000091956">
    <property type="component" value="Unassembled WGS sequence"/>
</dbReference>
<dbReference type="CDD" id="cd06257">
    <property type="entry name" value="DnaJ"/>
    <property type="match status" value="1"/>
</dbReference>
<dbReference type="RefSeq" id="XP_018125684.1">
    <property type="nucleotide sequence ID" value="XM_018279284.2"/>
</dbReference>
<dbReference type="PANTHER" id="PTHR44157:SF1">
    <property type="entry name" value="DNAJ HOMOLOG SUBFAMILY C MEMBER 11"/>
    <property type="match status" value="1"/>
</dbReference>
<dbReference type="InterPro" id="IPR001623">
    <property type="entry name" value="DnaJ_domain"/>
</dbReference>
<dbReference type="PRINTS" id="PR00625">
    <property type="entry name" value="JDOMAIN"/>
</dbReference>
<dbReference type="SMART" id="SM00271">
    <property type="entry name" value="DnaJ"/>
    <property type="match status" value="1"/>
</dbReference>
<dbReference type="Pfam" id="PF11875">
    <property type="entry name" value="DnaJ-like_C11_C"/>
    <property type="match status" value="1"/>
</dbReference>
<feature type="coiled-coil region" evidence="2">
    <location>
        <begin position="733"/>
        <end position="760"/>
    </location>
</feature>
<accession>A0A1B8G809</accession>
<dbReference type="SUPFAM" id="SSF46565">
    <property type="entry name" value="Chaperone J-domain"/>
    <property type="match status" value="1"/>
</dbReference>
<dbReference type="EMBL" id="KV460277">
    <property type="protein sequence ID" value="OBT91951.1"/>
    <property type="molecule type" value="Genomic_DNA"/>
</dbReference>
<dbReference type="Pfam" id="PF00226">
    <property type="entry name" value="DnaJ"/>
    <property type="match status" value="1"/>
</dbReference>
<reference evidence="7" key="2">
    <citation type="journal article" date="2018" name="Nat. Commun.">
        <title>Extreme sensitivity to ultraviolet light in the fungal pathogen causing white-nose syndrome of bats.</title>
        <authorList>
            <person name="Palmer J.M."/>
            <person name="Drees K.P."/>
            <person name="Foster J.T."/>
            <person name="Lindner D.L."/>
        </authorList>
    </citation>
    <scope>NUCLEOTIDE SEQUENCE [LARGE SCALE GENOMIC DNA]</scope>
    <source>
        <strain evidence="7">UAMH 10579</strain>
    </source>
</reference>
<feature type="transmembrane region" description="Helical" evidence="4">
    <location>
        <begin position="704"/>
        <end position="724"/>
    </location>
</feature>
<evidence type="ECO:0000256" key="3">
    <source>
        <dbReference type="SAM" id="MobiDB-lite"/>
    </source>
</evidence>
<keyword evidence="4" id="KW-1133">Transmembrane helix</keyword>
<reference evidence="6 7" key="1">
    <citation type="submission" date="2016-03" db="EMBL/GenBank/DDBJ databases">
        <title>Comparative genomics of Pseudogymnoascus destructans, the fungus causing white-nose syndrome of bats.</title>
        <authorList>
            <person name="Palmer J.M."/>
            <person name="Drees K.P."/>
            <person name="Foster J.T."/>
            <person name="Lindner D.L."/>
        </authorList>
    </citation>
    <scope>NUCLEOTIDE SEQUENCE [LARGE SCALE GENOMIC DNA]</scope>
    <source>
        <strain evidence="6 7">UAMH 10579</strain>
    </source>
</reference>
<keyword evidence="1" id="KW-0143">Chaperone</keyword>
<protein>
    <recommendedName>
        <fullName evidence="5">J domain-containing protein</fullName>
    </recommendedName>
</protein>
<dbReference type="Gene3D" id="1.10.287.110">
    <property type="entry name" value="DnaJ domain"/>
    <property type="match status" value="1"/>
</dbReference>
<sequence>MADRPRRDRGDRDRVRPTAQPQSAVPRERRGRPADSNPSSAYDGAQIPVDLRSMNSRYSLNEQFASSRQEFQFGDDDEDEPDSTEPTANIPPAPTAAAVPEEDEDESDSEESTPDILSAHTAAIAGPEEDSFQDISDAEIRQLLQANRDEFADHYTILGLSRDPPPTATQVKAAYHRLSLAFHPDKQPHYLKGSAERHFARLRLAYETLSEPRKRVIYDIEGEEGVQNEYGEGGAMGPGGESRKQLSSVKAMSAEEFKKWFLGILHRRERRAIEALIDHQSNFKIGLDASDNFVRQTRVVLSGDVEIPLPNQPLRVDEIGFESSFTLPLPKLGRIFEIPVRQLFQGQSVRLNGGDDETEPNDWADTLSPSVPKLTITGGVSGDVQDIVAVLPRRDNSLPPYFNRHYAIASQQIGFGVALHHTFPELLGNGNGNSIASLLQGTAFRLETSMLPHPASTTLVLERPVYIIPDTTPFTISVTTTVKDSLILRPPEIFVIIQRALGVRGNPRGYFVWASGEKEWPASISRSLAGAAPLNLPYAVRWVTQGRGSPLMKLGADWNFNGEATGVNDGSGTASSGTNVYVQAHTESVHLSVSYFCDVFSRYDEPPVRSRISNSGEVIPQPAGLHVGKSRGILLEVEAKVGLPAILSASVSGKRRIGTFTSVGLSVGVAQNLGLYCSFSWSRLKQNISFPVALIPLEEVTTSAILLAVGIPWALYTTLEFAVIRPRIRRKRRRLLKSQRAKLKQNIAKKREEAEQVMSLLKPSVEHRQAQARRSGGLVILSASYGTKGTDGVLVDVTTALASLVDADQLNIPRSVDRNKLTGFWDPAPLSSKVLVVKYLFGGKEHFVEVGGDQSLIIPTRAHECTIMTDSVRRGFEWVGVD</sequence>
<evidence type="ECO:0000313" key="6">
    <source>
        <dbReference type="EMBL" id="OBT91951.1"/>
    </source>
</evidence>
<keyword evidence="4" id="KW-0812">Transmembrane</keyword>
<dbReference type="STRING" id="342668.A0A1B8G809"/>
<feature type="compositionally biased region" description="Acidic residues" evidence="3">
    <location>
        <begin position="73"/>
        <end position="83"/>
    </location>
</feature>
<evidence type="ECO:0000313" key="7">
    <source>
        <dbReference type="Proteomes" id="UP000091956"/>
    </source>
</evidence>
<dbReference type="PROSITE" id="PS50076">
    <property type="entry name" value="DNAJ_2"/>
    <property type="match status" value="1"/>
</dbReference>
<dbReference type="GO" id="GO:0042407">
    <property type="term" value="P:cristae formation"/>
    <property type="evidence" value="ECO:0007669"/>
    <property type="project" value="TreeGrafter"/>
</dbReference>